<protein>
    <submittedName>
        <fullName evidence="6">Tyrosine-type recombinase/integrase</fullName>
    </submittedName>
</protein>
<dbReference type="InterPro" id="IPR050808">
    <property type="entry name" value="Phage_Integrase"/>
</dbReference>
<keyword evidence="3" id="KW-0238">DNA-binding</keyword>
<name>A0A5C6S4K6_9RHOB</name>
<keyword evidence="2" id="KW-0229">DNA integration</keyword>
<evidence type="ECO:0000256" key="4">
    <source>
        <dbReference type="ARBA" id="ARBA00023172"/>
    </source>
</evidence>
<evidence type="ECO:0000259" key="5">
    <source>
        <dbReference type="PROSITE" id="PS51898"/>
    </source>
</evidence>
<proteinExistence type="inferred from homology"/>
<sequence>MKRRNPFPGATIVDDPRGGKRIRLRKTIKGRKIDTYLPGPWGSRAMIEAYKAAITDTPALPQSTAARGTFDHVITHYLASRGFQDLRESTRYHKRLRMDWIRAKIGKARMADLEPHHVAAMMDMKGGPSAANRLHKELSELYDYARRRFGFNIASPTEQIDRRKIKSDGFHTWTEEQVQQFRECHATGSVARLALELIVGTGAARQDARAMGRQNIKGTDIWYRRIKTGQDVTLPLALLPELRAELRQVPPGQARFFSYTVESFGNWFADQCKAAGLPDECRAHGLRKYGATRLAERGANEFQIMAFLAHKTTQEAKRYVAAANRVKLAADALSHLAVDNVQQLRSLDKAAD</sequence>
<keyword evidence="4" id="KW-0233">DNA recombination</keyword>
<feature type="domain" description="Tyr recombinase" evidence="5">
    <location>
        <begin position="168"/>
        <end position="332"/>
    </location>
</feature>
<organism evidence="6 7">
    <name type="scientific">Paracoccus aurantiacus</name>
    <dbReference type="NCBI Taxonomy" id="2599412"/>
    <lineage>
        <taxon>Bacteria</taxon>
        <taxon>Pseudomonadati</taxon>
        <taxon>Pseudomonadota</taxon>
        <taxon>Alphaproteobacteria</taxon>
        <taxon>Rhodobacterales</taxon>
        <taxon>Paracoccaceae</taxon>
        <taxon>Paracoccus</taxon>
    </lineage>
</organism>
<gene>
    <name evidence="6" type="ORF">FQV27_06405</name>
</gene>
<dbReference type="Pfam" id="PF00589">
    <property type="entry name" value="Phage_integrase"/>
    <property type="match status" value="1"/>
</dbReference>
<dbReference type="GO" id="GO:0003677">
    <property type="term" value="F:DNA binding"/>
    <property type="evidence" value="ECO:0007669"/>
    <property type="project" value="UniProtKB-KW"/>
</dbReference>
<evidence type="ECO:0000313" key="7">
    <source>
        <dbReference type="Proteomes" id="UP000321562"/>
    </source>
</evidence>
<comment type="caution">
    <text evidence="6">The sequence shown here is derived from an EMBL/GenBank/DDBJ whole genome shotgun (WGS) entry which is preliminary data.</text>
</comment>
<reference evidence="6 7" key="1">
    <citation type="submission" date="2019-08" db="EMBL/GenBank/DDBJ databases">
        <authorList>
            <person name="Ye J."/>
        </authorList>
    </citation>
    <scope>NUCLEOTIDE SEQUENCE [LARGE SCALE GENOMIC DNA]</scope>
    <source>
        <strain evidence="6 7">TK008</strain>
    </source>
</reference>
<dbReference type="Gene3D" id="1.10.150.130">
    <property type="match status" value="1"/>
</dbReference>
<dbReference type="Gene3D" id="1.10.443.10">
    <property type="entry name" value="Intergrase catalytic core"/>
    <property type="match status" value="1"/>
</dbReference>
<dbReference type="PANTHER" id="PTHR30629:SF2">
    <property type="entry name" value="PROPHAGE INTEGRASE INTS-RELATED"/>
    <property type="match status" value="1"/>
</dbReference>
<dbReference type="GO" id="GO:0015074">
    <property type="term" value="P:DNA integration"/>
    <property type="evidence" value="ECO:0007669"/>
    <property type="project" value="UniProtKB-KW"/>
</dbReference>
<dbReference type="GO" id="GO:0006310">
    <property type="term" value="P:DNA recombination"/>
    <property type="evidence" value="ECO:0007669"/>
    <property type="project" value="UniProtKB-KW"/>
</dbReference>
<dbReference type="PANTHER" id="PTHR30629">
    <property type="entry name" value="PROPHAGE INTEGRASE"/>
    <property type="match status" value="1"/>
</dbReference>
<dbReference type="AlphaFoldDB" id="A0A5C6S4K6"/>
<evidence type="ECO:0000313" key="6">
    <source>
        <dbReference type="EMBL" id="TXB69748.1"/>
    </source>
</evidence>
<dbReference type="InterPro" id="IPR011010">
    <property type="entry name" value="DNA_brk_join_enz"/>
</dbReference>
<dbReference type="InterPro" id="IPR002104">
    <property type="entry name" value="Integrase_catalytic"/>
</dbReference>
<accession>A0A5C6S4K6</accession>
<keyword evidence="7" id="KW-1185">Reference proteome</keyword>
<dbReference type="OrthoDB" id="7510934at2"/>
<dbReference type="RefSeq" id="WP_147097038.1">
    <property type="nucleotide sequence ID" value="NZ_JBHUFH010000001.1"/>
</dbReference>
<comment type="similarity">
    <text evidence="1">Belongs to the 'phage' integrase family.</text>
</comment>
<evidence type="ECO:0000256" key="2">
    <source>
        <dbReference type="ARBA" id="ARBA00022908"/>
    </source>
</evidence>
<dbReference type="EMBL" id="VOPL01000002">
    <property type="protein sequence ID" value="TXB69748.1"/>
    <property type="molecule type" value="Genomic_DNA"/>
</dbReference>
<dbReference type="Proteomes" id="UP000321562">
    <property type="component" value="Unassembled WGS sequence"/>
</dbReference>
<dbReference type="SUPFAM" id="SSF56349">
    <property type="entry name" value="DNA breaking-rejoining enzymes"/>
    <property type="match status" value="1"/>
</dbReference>
<evidence type="ECO:0000256" key="3">
    <source>
        <dbReference type="ARBA" id="ARBA00023125"/>
    </source>
</evidence>
<evidence type="ECO:0000256" key="1">
    <source>
        <dbReference type="ARBA" id="ARBA00008857"/>
    </source>
</evidence>
<dbReference type="InterPro" id="IPR010998">
    <property type="entry name" value="Integrase_recombinase_N"/>
</dbReference>
<dbReference type="InterPro" id="IPR013762">
    <property type="entry name" value="Integrase-like_cat_sf"/>
</dbReference>
<dbReference type="PROSITE" id="PS51898">
    <property type="entry name" value="TYR_RECOMBINASE"/>
    <property type="match status" value="1"/>
</dbReference>